<evidence type="ECO:0000256" key="1">
    <source>
        <dbReference type="SAM" id="Phobius"/>
    </source>
</evidence>
<proteinExistence type="predicted"/>
<name>A0ABV9HW50_9FLAO</name>
<keyword evidence="1" id="KW-1133">Transmembrane helix</keyword>
<keyword evidence="1" id="KW-0812">Transmembrane</keyword>
<dbReference type="RefSeq" id="WP_379978333.1">
    <property type="nucleotide sequence ID" value="NZ_JBHSFV010000004.1"/>
</dbReference>
<evidence type="ECO:0000313" key="2">
    <source>
        <dbReference type="EMBL" id="MFC4633975.1"/>
    </source>
</evidence>
<sequence length="76" mass="8424">MIVVSAFAKAEIVSLPSLTTTQCAMCRAVLESEEDNSTAKGINNGIKYLMVIPYILVGGVFYFVYKSRKKDKEKTI</sequence>
<feature type="transmembrane region" description="Helical" evidence="1">
    <location>
        <begin position="46"/>
        <end position="65"/>
    </location>
</feature>
<comment type="caution">
    <text evidence="2">The sequence shown here is derived from an EMBL/GenBank/DDBJ whole genome shotgun (WGS) entry which is preliminary data.</text>
</comment>
<keyword evidence="3" id="KW-1185">Reference proteome</keyword>
<evidence type="ECO:0008006" key="4">
    <source>
        <dbReference type="Google" id="ProtNLM"/>
    </source>
</evidence>
<organism evidence="2 3">
    <name type="scientific">Dokdonia ponticola</name>
    <dbReference type="NCBI Taxonomy" id="2041041"/>
    <lineage>
        <taxon>Bacteria</taxon>
        <taxon>Pseudomonadati</taxon>
        <taxon>Bacteroidota</taxon>
        <taxon>Flavobacteriia</taxon>
        <taxon>Flavobacteriales</taxon>
        <taxon>Flavobacteriaceae</taxon>
        <taxon>Dokdonia</taxon>
    </lineage>
</organism>
<evidence type="ECO:0000313" key="3">
    <source>
        <dbReference type="Proteomes" id="UP001596043"/>
    </source>
</evidence>
<dbReference type="EMBL" id="JBHSFV010000004">
    <property type="protein sequence ID" value="MFC4633975.1"/>
    <property type="molecule type" value="Genomic_DNA"/>
</dbReference>
<dbReference type="Proteomes" id="UP001596043">
    <property type="component" value="Unassembled WGS sequence"/>
</dbReference>
<gene>
    <name evidence="2" type="ORF">ACFO3O_08655</name>
</gene>
<keyword evidence="1" id="KW-0472">Membrane</keyword>
<protein>
    <recommendedName>
        <fullName evidence="4">DUF2752 domain-containing protein</fullName>
    </recommendedName>
</protein>
<reference evidence="3" key="1">
    <citation type="journal article" date="2019" name="Int. J. Syst. Evol. Microbiol.">
        <title>The Global Catalogue of Microorganisms (GCM) 10K type strain sequencing project: providing services to taxonomists for standard genome sequencing and annotation.</title>
        <authorList>
            <consortium name="The Broad Institute Genomics Platform"/>
            <consortium name="The Broad Institute Genome Sequencing Center for Infectious Disease"/>
            <person name="Wu L."/>
            <person name="Ma J."/>
        </authorList>
    </citation>
    <scope>NUCLEOTIDE SEQUENCE [LARGE SCALE GENOMIC DNA]</scope>
    <source>
        <strain evidence="3">YJ-61-S</strain>
    </source>
</reference>
<accession>A0ABV9HW50</accession>